<sequence length="370" mass="40356">MRVICKQSSNLLHTTKHCKTIKQLHQVHAQTITRGLLSLHPSSSLLLTTILHSLTSLLSPHSLSDIHYPLAIFNQIKNPSTFCYNTVVRAHTLLSSPLTPSSSSPGCAASVSSRRPHLPLCPQSLRAPPIAFADSSSSLSVCSVFDESSDRDVVSYNALLDGFVKAGETARAREVFDEMPVRDAVSWGTIIAGYAKLNRFEEALGLFDEMVGLDVSPDNIALVSALSACAQLGELEKGKTIHEYIERKGIRVDAYLSTGLVDLYAKCGCIETAKQIFETTTEKALFTWNAMLTGLAMHGHGQLLLDYFSRMVKARVQPDGVTFLAVLVGCSHAGLITEARLLFEEMESVYGVSRELKHYGCMADLLGELV</sequence>
<comment type="similarity">
    <text evidence="1">Belongs to the PPR family. PCMP-H subfamily.</text>
</comment>
<reference evidence="4 5" key="1">
    <citation type="journal article" date="2019" name="Genome Biol. Evol.">
        <title>The Rhododendron genome and chromosomal organization provide insight into shared whole-genome duplications across the heath family (Ericaceae).</title>
        <authorList>
            <person name="Soza V.L."/>
            <person name="Lindsley D."/>
            <person name="Waalkes A."/>
            <person name="Ramage E."/>
            <person name="Patwardhan R.P."/>
            <person name="Burton J.N."/>
            <person name="Adey A."/>
            <person name="Kumar A."/>
            <person name="Qiu R."/>
            <person name="Shendure J."/>
            <person name="Hall B."/>
        </authorList>
    </citation>
    <scope>NUCLEOTIDE SEQUENCE [LARGE SCALE GENOMIC DNA]</scope>
    <source>
        <strain evidence="4">RSF 1966-606</strain>
    </source>
</reference>
<dbReference type="Gene3D" id="1.25.40.10">
    <property type="entry name" value="Tetratricopeptide repeat domain"/>
    <property type="match status" value="2"/>
</dbReference>
<dbReference type="FunFam" id="1.25.40.10:FF:000333">
    <property type="entry name" value="Pentatricopeptide repeat-containing protein"/>
    <property type="match status" value="1"/>
</dbReference>
<evidence type="ECO:0000313" key="4">
    <source>
        <dbReference type="EMBL" id="KAE9467651.1"/>
    </source>
</evidence>
<dbReference type="PROSITE" id="PS51375">
    <property type="entry name" value="PPR"/>
    <property type="match status" value="3"/>
</dbReference>
<dbReference type="InterPro" id="IPR046960">
    <property type="entry name" value="PPR_At4g14850-like_plant"/>
</dbReference>
<dbReference type="GO" id="GO:0009451">
    <property type="term" value="P:RNA modification"/>
    <property type="evidence" value="ECO:0007669"/>
    <property type="project" value="InterPro"/>
</dbReference>
<name>A0A6A4MK88_9ERIC</name>
<comment type="caution">
    <text evidence="4">The sequence shown here is derived from an EMBL/GenBank/DDBJ whole genome shotgun (WGS) entry which is preliminary data.</text>
</comment>
<dbReference type="InterPro" id="IPR011990">
    <property type="entry name" value="TPR-like_helical_dom_sf"/>
</dbReference>
<protein>
    <recommendedName>
        <fullName evidence="6">Pentacotripeptide-repeat region of PRORP domain-containing protein</fullName>
    </recommendedName>
</protein>
<feature type="repeat" description="PPR" evidence="3">
    <location>
        <begin position="183"/>
        <end position="217"/>
    </location>
</feature>
<accession>A0A6A4MK88</accession>
<evidence type="ECO:0000256" key="3">
    <source>
        <dbReference type="PROSITE-ProRule" id="PRU00708"/>
    </source>
</evidence>
<dbReference type="AlphaFoldDB" id="A0A6A4MK88"/>
<dbReference type="PANTHER" id="PTHR47926:SF436">
    <property type="entry name" value="PENTATRICOPEPTIDE REPEAT-CONTAINING PROTEIN ELI1, CHLOROPLASTIC-LIKE ISOFORM X2"/>
    <property type="match status" value="1"/>
</dbReference>
<feature type="repeat" description="PPR" evidence="3">
    <location>
        <begin position="152"/>
        <end position="182"/>
    </location>
</feature>
<dbReference type="InterPro" id="IPR002885">
    <property type="entry name" value="PPR_rpt"/>
</dbReference>
<keyword evidence="5" id="KW-1185">Reference proteome</keyword>
<dbReference type="EMBL" id="QEFC01000018">
    <property type="protein sequence ID" value="KAE9467651.1"/>
    <property type="molecule type" value="Genomic_DNA"/>
</dbReference>
<evidence type="ECO:0000256" key="2">
    <source>
        <dbReference type="ARBA" id="ARBA00022737"/>
    </source>
</evidence>
<proteinExistence type="inferred from homology"/>
<evidence type="ECO:0000313" key="5">
    <source>
        <dbReference type="Proteomes" id="UP000428333"/>
    </source>
</evidence>
<dbReference type="NCBIfam" id="TIGR00756">
    <property type="entry name" value="PPR"/>
    <property type="match status" value="3"/>
</dbReference>
<feature type="repeat" description="PPR" evidence="3">
    <location>
        <begin position="284"/>
        <end position="318"/>
    </location>
</feature>
<dbReference type="OrthoDB" id="185373at2759"/>
<dbReference type="FunFam" id="1.25.40.10:FF:000158">
    <property type="entry name" value="pentatricopeptide repeat-containing protein At2g33680"/>
    <property type="match status" value="1"/>
</dbReference>
<dbReference type="GO" id="GO:0099402">
    <property type="term" value="P:plant organ development"/>
    <property type="evidence" value="ECO:0007669"/>
    <property type="project" value="UniProtKB-ARBA"/>
</dbReference>
<keyword evidence="2" id="KW-0677">Repeat</keyword>
<evidence type="ECO:0000256" key="1">
    <source>
        <dbReference type="ARBA" id="ARBA00006643"/>
    </source>
</evidence>
<gene>
    <name evidence="4" type="ORF">C3L33_00431</name>
</gene>
<dbReference type="Proteomes" id="UP000428333">
    <property type="component" value="Linkage Group LG01"/>
</dbReference>
<dbReference type="Pfam" id="PF12854">
    <property type="entry name" value="PPR_1"/>
    <property type="match status" value="1"/>
</dbReference>
<dbReference type="PANTHER" id="PTHR47926">
    <property type="entry name" value="PENTATRICOPEPTIDE REPEAT-CONTAINING PROTEIN"/>
    <property type="match status" value="1"/>
</dbReference>
<organism evidence="4 5">
    <name type="scientific">Rhododendron williamsianum</name>
    <dbReference type="NCBI Taxonomy" id="262921"/>
    <lineage>
        <taxon>Eukaryota</taxon>
        <taxon>Viridiplantae</taxon>
        <taxon>Streptophyta</taxon>
        <taxon>Embryophyta</taxon>
        <taxon>Tracheophyta</taxon>
        <taxon>Spermatophyta</taxon>
        <taxon>Magnoliopsida</taxon>
        <taxon>eudicotyledons</taxon>
        <taxon>Gunneridae</taxon>
        <taxon>Pentapetalae</taxon>
        <taxon>asterids</taxon>
        <taxon>Ericales</taxon>
        <taxon>Ericaceae</taxon>
        <taxon>Ericoideae</taxon>
        <taxon>Rhodoreae</taxon>
        <taxon>Rhododendron</taxon>
    </lineage>
</organism>
<dbReference type="GO" id="GO:0003723">
    <property type="term" value="F:RNA binding"/>
    <property type="evidence" value="ECO:0007669"/>
    <property type="project" value="InterPro"/>
</dbReference>
<dbReference type="Pfam" id="PF01535">
    <property type="entry name" value="PPR"/>
    <property type="match status" value="2"/>
</dbReference>
<evidence type="ECO:0008006" key="6">
    <source>
        <dbReference type="Google" id="ProtNLM"/>
    </source>
</evidence>
<feature type="non-terminal residue" evidence="4">
    <location>
        <position position="1"/>
    </location>
</feature>
<dbReference type="Pfam" id="PF13041">
    <property type="entry name" value="PPR_2"/>
    <property type="match status" value="1"/>
</dbReference>